<feature type="domain" description="SET" evidence="9">
    <location>
        <begin position="368"/>
        <end position="503"/>
    </location>
</feature>
<organism evidence="11 12">
    <name type="scientific">Rhizoctonia solani 123E</name>
    <dbReference type="NCBI Taxonomy" id="1423351"/>
    <lineage>
        <taxon>Eukaryota</taxon>
        <taxon>Fungi</taxon>
        <taxon>Dikarya</taxon>
        <taxon>Basidiomycota</taxon>
        <taxon>Agaricomycotina</taxon>
        <taxon>Agaricomycetes</taxon>
        <taxon>Cantharellales</taxon>
        <taxon>Ceratobasidiaceae</taxon>
        <taxon>Rhizoctonia</taxon>
    </lineage>
</organism>
<feature type="region of interest" description="Disordered" evidence="8">
    <location>
        <begin position="180"/>
        <end position="231"/>
    </location>
</feature>
<dbReference type="PROSITE" id="PS50280">
    <property type="entry name" value="SET"/>
    <property type="match status" value="1"/>
</dbReference>
<protein>
    <submittedName>
        <fullName evidence="11">Pre-SET motif protein</fullName>
    </submittedName>
</protein>
<dbReference type="GO" id="GO:0005694">
    <property type="term" value="C:chromosome"/>
    <property type="evidence" value="ECO:0007669"/>
    <property type="project" value="UniProtKB-SubCell"/>
</dbReference>
<sequence length="526" mass="59027">MPQRHNKKRKSKASAITSRPRQEKRRERPTTPEPPDPKYCHSSESEPEDYGDLNGQEKWEIDGVVDSHCGENDRMSYKIRWDKDDWQRADGTSEEWIPEPITNRSTHSNLVKKYGAREFSKLDSLEASALNTEFETGRYYSHINSLAPGCSKNIWNQTGYLGVFGLGDAHVSRFHLTDPDFIPEDHEDDSDSDSNTGRQPPRRTRAVVPKTDRAGSSSLGGTPHTGSQQVPPTALQELELTWNRVASAVGAAPITLTNQLDRSIPPLKQTFEYSEMDLRWSPELKSEGYPLGPDSFARCDCYECNFPHRCGCQAPAFDPSRPRGLHSFAYDRNGIFDLNFKGVSVECNVGCRCPATCQNRVVQRPRSVHIEIVKLEVQGWGVRARQDIVAGQVLGSFTGEIITREAASRITPVIATVDMSGGQKVKFRDRNQFLFDMDSRHNKYTLDCWAIGNWTRFINHKCEPNLKVASICYDTLPDTGLERLAVVALRDIPAGEEFGFDYHPTAKAGEGTISCSCGSQKCRGYI</sequence>
<dbReference type="PANTHER" id="PTHR46223:SF3">
    <property type="entry name" value="HISTONE-LYSINE N-METHYLTRANSFERASE SET-23"/>
    <property type="match status" value="1"/>
</dbReference>
<feature type="region of interest" description="Disordered" evidence="8">
    <location>
        <begin position="1"/>
        <end position="54"/>
    </location>
</feature>
<keyword evidence="5" id="KW-0949">S-adenosyl-L-methionine</keyword>
<evidence type="ECO:0000256" key="5">
    <source>
        <dbReference type="ARBA" id="ARBA00022691"/>
    </source>
</evidence>
<evidence type="ECO:0000256" key="8">
    <source>
        <dbReference type="SAM" id="MobiDB-lite"/>
    </source>
</evidence>
<reference evidence="11 12" key="1">
    <citation type="submission" date="2013-12" db="EMBL/GenBank/DDBJ databases">
        <authorList>
            <person name="Cubeta M."/>
            <person name="Pakala S."/>
            <person name="Fedorova N."/>
            <person name="Thomas E."/>
            <person name="Dean R."/>
            <person name="Jabaji S."/>
            <person name="Neate S."/>
            <person name="Toda T."/>
            <person name="Tavantzis S."/>
            <person name="Vilgalys R."/>
            <person name="Bharathan N."/>
            <person name="Pakala S."/>
            <person name="Losada L.S."/>
            <person name="Zafar N."/>
            <person name="Nierman W."/>
        </authorList>
    </citation>
    <scope>NUCLEOTIDE SEQUENCE [LARGE SCALE GENOMIC DNA]</scope>
    <source>
        <strain evidence="11 12">123E</strain>
    </source>
</reference>
<dbReference type="Proteomes" id="UP000027456">
    <property type="component" value="Unassembled WGS sequence"/>
</dbReference>
<evidence type="ECO:0000256" key="3">
    <source>
        <dbReference type="ARBA" id="ARBA00022603"/>
    </source>
</evidence>
<dbReference type="GO" id="GO:0032259">
    <property type="term" value="P:methylation"/>
    <property type="evidence" value="ECO:0007669"/>
    <property type="project" value="UniProtKB-KW"/>
</dbReference>
<evidence type="ECO:0000259" key="10">
    <source>
        <dbReference type="PROSITE" id="PS50868"/>
    </source>
</evidence>
<keyword evidence="2" id="KW-0158">Chromosome</keyword>
<evidence type="ECO:0000256" key="6">
    <source>
        <dbReference type="ARBA" id="ARBA00022723"/>
    </source>
</evidence>
<evidence type="ECO:0000256" key="1">
    <source>
        <dbReference type="ARBA" id="ARBA00004286"/>
    </source>
</evidence>
<comment type="caution">
    <text evidence="11">The sequence shown here is derived from an EMBL/GenBank/DDBJ whole genome shotgun (WGS) entry which is preliminary data.</text>
</comment>
<dbReference type="Gene3D" id="2.170.270.10">
    <property type="entry name" value="SET domain"/>
    <property type="match status" value="1"/>
</dbReference>
<dbReference type="PROSITE" id="PS50868">
    <property type="entry name" value="POST_SET"/>
    <property type="match status" value="1"/>
</dbReference>
<keyword evidence="3" id="KW-0489">Methyltransferase</keyword>
<feature type="compositionally biased region" description="Basic and acidic residues" evidence="8">
    <location>
        <begin position="20"/>
        <end position="44"/>
    </location>
</feature>
<dbReference type="Pfam" id="PF00856">
    <property type="entry name" value="SET"/>
    <property type="match status" value="1"/>
</dbReference>
<dbReference type="SUPFAM" id="SSF82199">
    <property type="entry name" value="SET domain"/>
    <property type="match status" value="1"/>
</dbReference>
<keyword evidence="6" id="KW-0479">Metal-binding</keyword>
<dbReference type="EMBL" id="AZST01000117">
    <property type="protein sequence ID" value="KEP52231.1"/>
    <property type="molecule type" value="Genomic_DNA"/>
</dbReference>
<dbReference type="STRING" id="1423351.A0A074RYU7"/>
<dbReference type="InterPro" id="IPR050973">
    <property type="entry name" value="H3K9_Histone-Lys_N-MTase"/>
</dbReference>
<evidence type="ECO:0000313" key="11">
    <source>
        <dbReference type="EMBL" id="KEP52231.1"/>
    </source>
</evidence>
<accession>A0A074RYU7</accession>
<feature type="compositionally biased region" description="Basic residues" evidence="8">
    <location>
        <begin position="1"/>
        <end position="12"/>
    </location>
</feature>
<dbReference type="InterPro" id="IPR001214">
    <property type="entry name" value="SET_dom"/>
</dbReference>
<feature type="compositionally biased region" description="Polar residues" evidence="8">
    <location>
        <begin position="214"/>
        <end position="231"/>
    </location>
</feature>
<dbReference type="HOGENOM" id="CLU_020840_8_2_1"/>
<evidence type="ECO:0000256" key="2">
    <source>
        <dbReference type="ARBA" id="ARBA00022454"/>
    </source>
</evidence>
<keyword evidence="7" id="KW-0862">Zinc</keyword>
<feature type="compositionally biased region" description="Acidic residues" evidence="8">
    <location>
        <begin position="181"/>
        <end position="192"/>
    </location>
</feature>
<keyword evidence="4" id="KW-0808">Transferase</keyword>
<dbReference type="GO" id="GO:0008270">
    <property type="term" value="F:zinc ion binding"/>
    <property type="evidence" value="ECO:0007669"/>
    <property type="project" value="InterPro"/>
</dbReference>
<dbReference type="SMART" id="SM00317">
    <property type="entry name" value="SET"/>
    <property type="match status" value="1"/>
</dbReference>
<comment type="subcellular location">
    <subcellularLocation>
        <location evidence="1">Chromosome</location>
    </subcellularLocation>
</comment>
<gene>
    <name evidence="11" type="ORF">V565_048580</name>
</gene>
<name>A0A074RYU7_9AGAM</name>
<proteinExistence type="predicted"/>
<dbReference type="Pfam" id="PF05033">
    <property type="entry name" value="Pre-SET"/>
    <property type="match status" value="1"/>
</dbReference>
<feature type="domain" description="Post-SET" evidence="10">
    <location>
        <begin position="511"/>
        <end position="526"/>
    </location>
</feature>
<dbReference type="GO" id="GO:0005634">
    <property type="term" value="C:nucleus"/>
    <property type="evidence" value="ECO:0007669"/>
    <property type="project" value="InterPro"/>
</dbReference>
<dbReference type="InterPro" id="IPR003616">
    <property type="entry name" value="Post-SET_dom"/>
</dbReference>
<evidence type="ECO:0000313" key="12">
    <source>
        <dbReference type="Proteomes" id="UP000027456"/>
    </source>
</evidence>
<dbReference type="InterPro" id="IPR007728">
    <property type="entry name" value="Pre-SET_dom"/>
</dbReference>
<dbReference type="PANTHER" id="PTHR46223">
    <property type="entry name" value="HISTONE-LYSINE N-METHYLTRANSFERASE SUV39H"/>
    <property type="match status" value="1"/>
</dbReference>
<dbReference type="GO" id="GO:0042054">
    <property type="term" value="F:histone methyltransferase activity"/>
    <property type="evidence" value="ECO:0007669"/>
    <property type="project" value="InterPro"/>
</dbReference>
<evidence type="ECO:0000259" key="9">
    <source>
        <dbReference type="PROSITE" id="PS50280"/>
    </source>
</evidence>
<keyword evidence="12" id="KW-1185">Reference proteome</keyword>
<evidence type="ECO:0000256" key="4">
    <source>
        <dbReference type="ARBA" id="ARBA00022679"/>
    </source>
</evidence>
<dbReference type="OrthoDB" id="308383at2759"/>
<evidence type="ECO:0000256" key="7">
    <source>
        <dbReference type="ARBA" id="ARBA00022833"/>
    </source>
</evidence>
<dbReference type="InterPro" id="IPR046341">
    <property type="entry name" value="SET_dom_sf"/>
</dbReference>
<dbReference type="AlphaFoldDB" id="A0A074RYU7"/>